<accession>D0LW45</accession>
<sequence>MTSKHRRSLDSSDLRMHTTLEPVAEEWPSVQAGEIAHAPTASARGSEADANEASGSRPGAASRPSASYRATTAHMDDWDGRPTEDERPTTRTARPAAQPRAGARIGQYEFIRSLGRGGMGEVFLARDLRLGRRVAIKRLSTPNDELARRFLREARTTAQCVHENIVVIHEVGEVAEAASADGWGEPYMVLEYIEGQTLRQWLRERASTAGEHAPVPPSRALELMLPVIRALAYAHERGIIHRDLKPENVMLTRAGTIKVLDFGIAKVLRASVLGDADDETGGPDGVVDAISGRVSGPLVTRSSGLIGTLPYMSPEQMNVGVIDHRSDLWTVGIMLFELVTGRHPVGTVLHYDGMTGRPGCPCGTIREGISMESGAHPRARPSLSPGTAASSTILASAPAAGLWLVTRRFGGGPGRLRLDPWGRAE</sequence>
<proteinExistence type="predicted"/>
<keyword evidence="2 5" id="KW-0547">Nucleotide-binding</keyword>
<feature type="region of interest" description="Disordered" evidence="6">
    <location>
        <begin position="1"/>
        <end position="101"/>
    </location>
</feature>
<dbReference type="HOGENOM" id="CLU_645240_0_0_7"/>
<dbReference type="PROSITE" id="PS00107">
    <property type="entry name" value="PROTEIN_KINASE_ATP"/>
    <property type="match status" value="1"/>
</dbReference>
<keyword evidence="8" id="KW-0723">Serine/threonine-protein kinase</keyword>
<evidence type="ECO:0000256" key="1">
    <source>
        <dbReference type="ARBA" id="ARBA00022679"/>
    </source>
</evidence>
<dbReference type="GO" id="GO:0004674">
    <property type="term" value="F:protein serine/threonine kinase activity"/>
    <property type="evidence" value="ECO:0007669"/>
    <property type="project" value="UniProtKB-KW"/>
</dbReference>
<dbReference type="InterPro" id="IPR017441">
    <property type="entry name" value="Protein_kinase_ATP_BS"/>
</dbReference>
<evidence type="ECO:0000256" key="2">
    <source>
        <dbReference type="ARBA" id="ARBA00022741"/>
    </source>
</evidence>
<dbReference type="SMART" id="SM00220">
    <property type="entry name" value="S_TKc"/>
    <property type="match status" value="1"/>
</dbReference>
<dbReference type="InterPro" id="IPR000719">
    <property type="entry name" value="Prot_kinase_dom"/>
</dbReference>
<dbReference type="InterPro" id="IPR011009">
    <property type="entry name" value="Kinase-like_dom_sf"/>
</dbReference>
<dbReference type="eggNOG" id="COG0515">
    <property type="taxonomic scope" value="Bacteria"/>
</dbReference>
<dbReference type="EMBL" id="CP001804">
    <property type="protein sequence ID" value="ACY15977.1"/>
    <property type="molecule type" value="Genomic_DNA"/>
</dbReference>
<evidence type="ECO:0000256" key="4">
    <source>
        <dbReference type="ARBA" id="ARBA00022840"/>
    </source>
</evidence>
<reference evidence="8 9" key="1">
    <citation type="journal article" date="2010" name="Stand. Genomic Sci.">
        <title>Complete genome sequence of Haliangium ochraceum type strain (SMP-2).</title>
        <authorList>
            <consortium name="US DOE Joint Genome Institute (JGI-PGF)"/>
            <person name="Ivanova N."/>
            <person name="Daum C."/>
            <person name="Lang E."/>
            <person name="Abt B."/>
            <person name="Kopitz M."/>
            <person name="Saunders E."/>
            <person name="Lapidus A."/>
            <person name="Lucas S."/>
            <person name="Glavina Del Rio T."/>
            <person name="Nolan M."/>
            <person name="Tice H."/>
            <person name="Copeland A."/>
            <person name="Cheng J.F."/>
            <person name="Chen F."/>
            <person name="Bruce D."/>
            <person name="Goodwin L."/>
            <person name="Pitluck S."/>
            <person name="Mavromatis K."/>
            <person name="Pati A."/>
            <person name="Mikhailova N."/>
            <person name="Chen A."/>
            <person name="Palaniappan K."/>
            <person name="Land M."/>
            <person name="Hauser L."/>
            <person name="Chang Y.J."/>
            <person name="Jeffries C.D."/>
            <person name="Detter J.C."/>
            <person name="Brettin T."/>
            <person name="Rohde M."/>
            <person name="Goker M."/>
            <person name="Bristow J."/>
            <person name="Markowitz V."/>
            <person name="Eisen J.A."/>
            <person name="Hugenholtz P."/>
            <person name="Kyrpides N.C."/>
            <person name="Klenk H.P."/>
        </authorList>
    </citation>
    <scope>NUCLEOTIDE SEQUENCE [LARGE SCALE GENOMIC DNA]</scope>
    <source>
        <strain evidence="9">DSM 14365 / CIP 107738 / JCM 11303 / AJ 13395 / SMP-2</strain>
    </source>
</reference>
<evidence type="ECO:0000256" key="5">
    <source>
        <dbReference type="PROSITE-ProRule" id="PRU10141"/>
    </source>
</evidence>
<feature type="compositionally biased region" description="Basic and acidic residues" evidence="6">
    <location>
        <begin position="74"/>
        <end position="89"/>
    </location>
</feature>
<dbReference type="Proteomes" id="UP000001880">
    <property type="component" value="Chromosome"/>
</dbReference>
<keyword evidence="1" id="KW-0808">Transferase</keyword>
<dbReference type="PROSITE" id="PS00108">
    <property type="entry name" value="PROTEIN_KINASE_ST"/>
    <property type="match status" value="1"/>
</dbReference>
<dbReference type="GO" id="GO:0005524">
    <property type="term" value="F:ATP binding"/>
    <property type="evidence" value="ECO:0007669"/>
    <property type="project" value="UniProtKB-UniRule"/>
</dbReference>
<dbReference type="Pfam" id="PF00069">
    <property type="entry name" value="Pkinase"/>
    <property type="match status" value="1"/>
</dbReference>
<dbReference type="InterPro" id="IPR008271">
    <property type="entry name" value="Ser/Thr_kinase_AS"/>
</dbReference>
<dbReference type="CDD" id="cd14014">
    <property type="entry name" value="STKc_PknB_like"/>
    <property type="match status" value="1"/>
</dbReference>
<evidence type="ECO:0000259" key="7">
    <source>
        <dbReference type="PROSITE" id="PS50011"/>
    </source>
</evidence>
<dbReference type="PANTHER" id="PTHR43289">
    <property type="entry name" value="MITOGEN-ACTIVATED PROTEIN KINASE KINASE KINASE 20-RELATED"/>
    <property type="match status" value="1"/>
</dbReference>
<evidence type="ECO:0000313" key="9">
    <source>
        <dbReference type="Proteomes" id="UP000001880"/>
    </source>
</evidence>
<name>D0LW45_HALO1</name>
<organism evidence="8 9">
    <name type="scientific">Haliangium ochraceum (strain DSM 14365 / JCM 11303 / SMP-2)</name>
    <dbReference type="NCBI Taxonomy" id="502025"/>
    <lineage>
        <taxon>Bacteria</taxon>
        <taxon>Pseudomonadati</taxon>
        <taxon>Myxococcota</taxon>
        <taxon>Polyangia</taxon>
        <taxon>Haliangiales</taxon>
        <taxon>Kofleriaceae</taxon>
        <taxon>Haliangium</taxon>
    </lineage>
</organism>
<keyword evidence="3 8" id="KW-0418">Kinase</keyword>
<dbReference type="Gene3D" id="3.30.200.20">
    <property type="entry name" value="Phosphorylase Kinase, domain 1"/>
    <property type="match status" value="1"/>
</dbReference>
<feature type="compositionally biased region" description="Low complexity" evidence="6">
    <location>
        <begin position="90"/>
        <end position="101"/>
    </location>
</feature>
<keyword evidence="4 5" id="KW-0067">ATP-binding</keyword>
<evidence type="ECO:0000256" key="3">
    <source>
        <dbReference type="ARBA" id="ARBA00022777"/>
    </source>
</evidence>
<feature type="binding site" evidence="5">
    <location>
        <position position="137"/>
    </location>
    <ligand>
        <name>ATP</name>
        <dbReference type="ChEBI" id="CHEBI:30616"/>
    </ligand>
</feature>
<evidence type="ECO:0000313" key="8">
    <source>
        <dbReference type="EMBL" id="ACY15977.1"/>
    </source>
</evidence>
<dbReference type="AlphaFoldDB" id="D0LW45"/>
<dbReference type="KEGG" id="hoh:Hoch_3475"/>
<keyword evidence="9" id="KW-1185">Reference proteome</keyword>
<dbReference type="PANTHER" id="PTHR43289:SF6">
    <property type="entry name" value="SERINE_THREONINE-PROTEIN KINASE NEKL-3"/>
    <property type="match status" value="1"/>
</dbReference>
<evidence type="ECO:0000256" key="6">
    <source>
        <dbReference type="SAM" id="MobiDB-lite"/>
    </source>
</evidence>
<dbReference type="PROSITE" id="PS50011">
    <property type="entry name" value="PROTEIN_KINASE_DOM"/>
    <property type="match status" value="1"/>
</dbReference>
<feature type="domain" description="Protein kinase" evidence="7">
    <location>
        <begin position="108"/>
        <end position="394"/>
    </location>
</feature>
<feature type="compositionally biased region" description="Basic and acidic residues" evidence="6">
    <location>
        <begin position="8"/>
        <end position="18"/>
    </location>
</feature>
<feature type="compositionally biased region" description="Low complexity" evidence="6">
    <location>
        <begin position="53"/>
        <end position="73"/>
    </location>
</feature>
<dbReference type="SUPFAM" id="SSF56112">
    <property type="entry name" value="Protein kinase-like (PK-like)"/>
    <property type="match status" value="1"/>
</dbReference>
<protein>
    <submittedName>
        <fullName evidence="8">Serine/threonine protein kinase</fullName>
    </submittedName>
</protein>
<gene>
    <name evidence="8" type="ordered locus">Hoch_3475</name>
</gene>
<dbReference type="STRING" id="502025.Hoch_3475"/>
<dbReference type="Gene3D" id="1.10.510.10">
    <property type="entry name" value="Transferase(Phosphotransferase) domain 1"/>
    <property type="match status" value="1"/>
</dbReference>